<accession>A0ABW8I8L2</accession>
<comment type="function">
    <text evidence="14">The heterodimer acts as both an ATP-dependent DNA helicase and an ATP-dependent, dual-direction single-stranded exonuclease. Recognizes the chi site generating a DNA molecule suitable for the initiation of homologous recombination. The AddB subunit has 5' -&gt; 3' nuclease activity but not helicase activity.</text>
</comment>
<evidence type="ECO:0000313" key="17">
    <source>
        <dbReference type="Proteomes" id="UP001619911"/>
    </source>
</evidence>
<dbReference type="SUPFAM" id="SSF52540">
    <property type="entry name" value="P-loop containing nucleoside triphosphate hydrolases"/>
    <property type="match status" value="1"/>
</dbReference>
<keyword evidence="7 14" id="KW-0347">Helicase</keyword>
<keyword evidence="9 14" id="KW-0067">ATP-binding</keyword>
<proteinExistence type="inferred from homology"/>
<reference evidence="16 17" key="1">
    <citation type="submission" date="2023-07" db="EMBL/GenBank/DDBJ databases">
        <title>Bacillus lucianemedeirus sp. nov, a new species isolated from an immunobiological production facility.</title>
        <authorList>
            <person name="Costa L.V."/>
            <person name="Miranda R.V.S.L."/>
            <person name="Brandao M.L.L."/>
            <person name="Reis C.M.F."/>
            <person name="Frazao A.M."/>
            <person name="Cruz F.V."/>
            <person name="Baio P.V.P."/>
            <person name="Veras J.F.C."/>
            <person name="Ramos J.N."/>
            <person name="Vieira V."/>
        </authorList>
    </citation>
    <scope>NUCLEOTIDE SEQUENCE [LARGE SCALE GENOMIC DNA]</scope>
    <source>
        <strain evidence="16 17">B190/17</strain>
    </source>
</reference>
<organism evidence="16 17">
    <name type="scientific">Bacillus lumedeiriae</name>
    <dbReference type="NCBI Taxonomy" id="3058829"/>
    <lineage>
        <taxon>Bacteria</taxon>
        <taxon>Bacillati</taxon>
        <taxon>Bacillota</taxon>
        <taxon>Bacilli</taxon>
        <taxon>Bacillales</taxon>
        <taxon>Bacillaceae</taxon>
        <taxon>Bacillus</taxon>
    </lineage>
</organism>
<dbReference type="GO" id="GO:0004386">
    <property type="term" value="F:helicase activity"/>
    <property type="evidence" value="ECO:0007669"/>
    <property type="project" value="UniProtKB-KW"/>
</dbReference>
<name>A0ABW8I8L2_9BACI</name>
<keyword evidence="6 14" id="KW-0378">Hydrolase</keyword>
<keyword evidence="11 14" id="KW-0411">Iron-sulfur</keyword>
<feature type="binding site" evidence="14">
    <location>
        <position position="1129"/>
    </location>
    <ligand>
        <name>[4Fe-4S] cluster</name>
        <dbReference type="ChEBI" id="CHEBI:49883"/>
    </ligand>
</feature>
<keyword evidence="4 14" id="KW-0547">Nucleotide-binding</keyword>
<dbReference type="RefSeq" id="WP_404316700.1">
    <property type="nucleotide sequence ID" value="NZ_JAUIYO010000005.1"/>
</dbReference>
<dbReference type="InterPro" id="IPR014140">
    <property type="entry name" value="DNA_helicase_suAddB"/>
</dbReference>
<keyword evidence="8 14" id="KW-0269">Exonuclease</keyword>
<comment type="caution">
    <text evidence="16">The sequence shown here is derived from an EMBL/GenBank/DDBJ whole genome shotgun (WGS) entry which is preliminary data.</text>
</comment>
<evidence type="ECO:0000256" key="9">
    <source>
        <dbReference type="ARBA" id="ARBA00022840"/>
    </source>
</evidence>
<gene>
    <name evidence="14 16" type="primary">addB</name>
    <name evidence="16" type="ORF">QYG89_09165</name>
</gene>
<feature type="binding site" evidence="14">
    <location>
        <position position="1120"/>
    </location>
    <ligand>
        <name>[4Fe-4S] cluster</name>
        <dbReference type="ChEBI" id="CHEBI:49883"/>
    </ligand>
</feature>
<evidence type="ECO:0000256" key="11">
    <source>
        <dbReference type="ARBA" id="ARBA00023014"/>
    </source>
</evidence>
<comment type="cofactor">
    <cofactor evidence="14">
        <name>Mg(2+)</name>
        <dbReference type="ChEBI" id="CHEBI:18420"/>
    </cofactor>
</comment>
<dbReference type="HAMAP" id="MF_01452">
    <property type="entry name" value="AddB_type1"/>
    <property type="match status" value="1"/>
</dbReference>
<dbReference type="EC" id="3.1.-.-" evidence="14"/>
<dbReference type="Pfam" id="PF13361">
    <property type="entry name" value="UvrD_C"/>
    <property type="match status" value="1"/>
</dbReference>
<dbReference type="Proteomes" id="UP001619911">
    <property type="component" value="Unassembled WGS sequence"/>
</dbReference>
<evidence type="ECO:0000256" key="12">
    <source>
        <dbReference type="ARBA" id="ARBA00023125"/>
    </source>
</evidence>
<dbReference type="InterPro" id="IPR049035">
    <property type="entry name" value="ADDB_N"/>
</dbReference>
<feature type="binding site" evidence="14">
    <location>
        <position position="1123"/>
    </location>
    <ligand>
        <name>[4Fe-4S] cluster</name>
        <dbReference type="ChEBI" id="CHEBI:49883"/>
    </ligand>
</feature>
<keyword evidence="13 14" id="KW-0234">DNA repair</keyword>
<evidence type="ECO:0000256" key="4">
    <source>
        <dbReference type="ARBA" id="ARBA00022741"/>
    </source>
</evidence>
<evidence type="ECO:0000256" key="5">
    <source>
        <dbReference type="ARBA" id="ARBA00022763"/>
    </source>
</evidence>
<comment type="subunit">
    <text evidence="14">Heterodimer of AddA and AddB.</text>
</comment>
<keyword evidence="12 14" id="KW-0238">DNA-binding</keyword>
<dbReference type="PANTHER" id="PTHR30591:SF1">
    <property type="entry name" value="RECBCD ENZYME SUBUNIT RECC"/>
    <property type="match status" value="1"/>
</dbReference>
<keyword evidence="5 14" id="KW-0227">DNA damage</keyword>
<feature type="domain" description="UvrD-like helicase C-terminal" evidence="15">
    <location>
        <begin position="278"/>
        <end position="596"/>
    </location>
</feature>
<dbReference type="InterPro" id="IPR011604">
    <property type="entry name" value="PDDEXK-like_dom_sf"/>
</dbReference>
<evidence type="ECO:0000259" key="15">
    <source>
        <dbReference type="PROSITE" id="PS51217"/>
    </source>
</evidence>
<dbReference type="InterPro" id="IPR038726">
    <property type="entry name" value="PDDEXK_AddAB-type"/>
</dbReference>
<keyword evidence="17" id="KW-1185">Reference proteome</keyword>
<dbReference type="Gene3D" id="3.90.320.10">
    <property type="match status" value="1"/>
</dbReference>
<comment type="similarity">
    <text evidence="14">Belongs to the helicase family. AddB/RexB type 1 subfamily.</text>
</comment>
<evidence type="ECO:0000256" key="7">
    <source>
        <dbReference type="ARBA" id="ARBA00022806"/>
    </source>
</evidence>
<evidence type="ECO:0000256" key="6">
    <source>
        <dbReference type="ARBA" id="ARBA00022801"/>
    </source>
</evidence>
<dbReference type="InterPro" id="IPR027417">
    <property type="entry name" value="P-loop_NTPase"/>
</dbReference>
<dbReference type="PROSITE" id="PS51217">
    <property type="entry name" value="UVRD_HELICASE_CTER"/>
    <property type="match status" value="1"/>
</dbReference>
<dbReference type="EMBL" id="JAUIYO010000005">
    <property type="protein sequence ID" value="MFK2825839.1"/>
    <property type="molecule type" value="Genomic_DNA"/>
</dbReference>
<dbReference type="InterPro" id="IPR014017">
    <property type="entry name" value="DNA_helicase_UvrD-like_C"/>
</dbReference>
<keyword evidence="1 14" id="KW-0004">4Fe-4S</keyword>
<dbReference type="PANTHER" id="PTHR30591">
    <property type="entry name" value="RECBCD ENZYME SUBUNIT RECC"/>
    <property type="match status" value="1"/>
</dbReference>
<comment type="miscellaneous">
    <text evidence="14">Despite having conserved helicase domains, this subunit does not have helicase activity.</text>
</comment>
<evidence type="ECO:0000313" key="16">
    <source>
        <dbReference type="EMBL" id="MFK2825839.1"/>
    </source>
</evidence>
<evidence type="ECO:0000256" key="3">
    <source>
        <dbReference type="ARBA" id="ARBA00022723"/>
    </source>
</evidence>
<dbReference type="Gene3D" id="6.10.140.1030">
    <property type="match status" value="1"/>
</dbReference>
<dbReference type="Pfam" id="PF12705">
    <property type="entry name" value="PDDEXK_1"/>
    <property type="match status" value="1"/>
</dbReference>
<evidence type="ECO:0000256" key="1">
    <source>
        <dbReference type="ARBA" id="ARBA00022485"/>
    </source>
</evidence>
<evidence type="ECO:0000256" key="14">
    <source>
        <dbReference type="HAMAP-Rule" id="MF_01452"/>
    </source>
</evidence>
<keyword evidence="3 14" id="KW-0479">Metal-binding</keyword>
<feature type="binding site" evidence="14">
    <location>
        <position position="800"/>
    </location>
    <ligand>
        <name>[4Fe-4S] cluster</name>
        <dbReference type="ChEBI" id="CHEBI:49883"/>
    </ligand>
</feature>
<dbReference type="Pfam" id="PF21445">
    <property type="entry name" value="ADDB_N"/>
    <property type="match status" value="1"/>
</dbReference>
<evidence type="ECO:0000256" key="10">
    <source>
        <dbReference type="ARBA" id="ARBA00023004"/>
    </source>
</evidence>
<dbReference type="Gene3D" id="3.40.50.300">
    <property type="entry name" value="P-loop containing nucleotide triphosphate hydrolases"/>
    <property type="match status" value="3"/>
</dbReference>
<evidence type="ECO:0000256" key="13">
    <source>
        <dbReference type="ARBA" id="ARBA00023204"/>
    </source>
</evidence>
<comment type="cofactor">
    <cofactor evidence="14">
        <name>[4Fe-4S] cluster</name>
        <dbReference type="ChEBI" id="CHEBI:49883"/>
    </cofactor>
    <text evidence="14">Binds 1 [4Fe-4S] cluster.</text>
</comment>
<evidence type="ECO:0000256" key="2">
    <source>
        <dbReference type="ARBA" id="ARBA00022722"/>
    </source>
</evidence>
<sequence>MSVQFMIGRSGTGKTRRMLESIKNKIKHHPAGDPVIYLVPEQMTFLSEYSIASDRELGGMIRAQVYSFTRLAWRVLQETGGISRQHISSAGLNMLIRKIIEDKKEDLKIFSGAADKNGFISHVESMLTEFKRYCITPQELEEKQEELKKSGGAKALTDKLHDLQTIYSDFEEVLMGKYVDSEDYLHLLAEAIAVSDYIQQAEVFVDGFHSFTPQEYMVLHQVMRRAKKVTIALTIDEPFRSVLPEETHLFRMTGETYATVYELARDSGIHVEEDIILTAPERYKTDSLRHLEASFDSRPPHSFESTENLCVMQAASRRAEIEGVAREIRKLSREEGLRFKQMAVLVRNGKEYQQLIETVFRDYEIPFFIDQKRPMLNHPLIELIRATLETISSNWRYESVFRVVKTDLLFPMQENWPRLREKMDRLENYVLAYGIKGDRWIEKENWSYRRYRGLDQINKIQTDEERAIEEELNEVRKMISEPVSRLARRLKKAATGKEYAEALYLYLEELHIPEKLEKFGLEAEEREDLVAAREHNQAWNAVMELLDQYVEVLGEEALTLKNFSSVIDAGLEAMKFANVPPAADQVTVANLELSRLSDVDTVFMIGVNDGVLPARQIEDGILADEDREKLLADGMKLALSSRRKMLDEEFTAYRAFTVSSRRLYISYPIADDEGKSLLPSLYIKRIKELFPAMEEKLLVNEPSELDEQAQLQYVCHPDPTLAYLVSQLQLKGLHYPVYDFWWDVYNFYMDHPQQKEKAKRVLSSLFYKNEAVKLDETVTTDLYGEEMLASVTRMELFNSCPFSHFARHGLKLRERDVFRLQAPDIGNLFHGALKWIADEVERRGLKWPELSKEQCQRLAGEAVTQLAPQLQNQILLSSNRHLYLSKKLEQIIWRASYALSGQAKASGFSPVGIELGFGPGEELPPLSFTLKNGTKMALAGRIDRVDQAKGKEGVYLRIIDYKSSSRDLDLTEVYYGLSLQMLTYLDIILTYSPQIVGTQASPAGVLYFHVHNPLISSKKIMTLEEIEQEMFKKFKMKGLILGEEEALQLMDMNLATGISDIVPASFTKSGKLAKASQTADRQVFKGMRSHIRQLYQQSGDQIVDGSVDITPYQYKKTTPCQFCSYRPVCQFDESLEENNYRLIMPKKDILEKLAEEGQMNE</sequence>
<keyword evidence="2 14" id="KW-0540">Nuclease</keyword>
<keyword evidence="10 14" id="KW-0408">Iron</keyword>
<protein>
    <recommendedName>
        <fullName evidence="14">ATP-dependent helicase/deoxyribonuclease subunit B</fullName>
        <ecNumber evidence="14">3.1.-.-</ecNumber>
    </recommendedName>
    <alternativeName>
        <fullName evidence="14">ATP-dependent helicase/nuclease subunit AddB</fullName>
    </alternativeName>
</protein>
<dbReference type="NCBIfam" id="TIGR02773">
    <property type="entry name" value="addB_Gpos"/>
    <property type="match status" value="1"/>
</dbReference>
<evidence type="ECO:0000256" key="8">
    <source>
        <dbReference type="ARBA" id="ARBA00022839"/>
    </source>
</evidence>